<proteinExistence type="predicted"/>
<evidence type="ECO:0000313" key="2">
    <source>
        <dbReference type="EMBL" id="GAA2738426.1"/>
    </source>
</evidence>
<dbReference type="Proteomes" id="UP001501842">
    <property type="component" value="Unassembled WGS sequence"/>
</dbReference>
<sequence length="135" mass="14400">MTDASNASSGNPRNKWLLIGGVLFAILLVAGLAIALFSGRGPTETTERFLEAAQDRDRAAVRSLSCAKNVNSIAKVVEEDENLIEWKIISEKVSGDAADVIVSITLFENGSTGTSAGTFGLVKENGDWKVCDLRQ</sequence>
<organism evidence="2 3">
    <name type="scientific">Actinocorallia aurantiaca</name>
    <dbReference type="NCBI Taxonomy" id="46204"/>
    <lineage>
        <taxon>Bacteria</taxon>
        <taxon>Bacillati</taxon>
        <taxon>Actinomycetota</taxon>
        <taxon>Actinomycetes</taxon>
        <taxon>Streptosporangiales</taxon>
        <taxon>Thermomonosporaceae</taxon>
        <taxon>Actinocorallia</taxon>
    </lineage>
</organism>
<dbReference type="Gene3D" id="3.10.450.50">
    <property type="match status" value="1"/>
</dbReference>
<protein>
    <recommendedName>
        <fullName evidence="4">DUF4878 domain-containing protein</fullName>
    </recommendedName>
</protein>
<evidence type="ECO:0000313" key="3">
    <source>
        <dbReference type="Proteomes" id="UP001501842"/>
    </source>
</evidence>
<feature type="transmembrane region" description="Helical" evidence="1">
    <location>
        <begin position="16"/>
        <end position="38"/>
    </location>
</feature>
<keyword evidence="1" id="KW-1133">Transmembrane helix</keyword>
<evidence type="ECO:0000256" key="1">
    <source>
        <dbReference type="SAM" id="Phobius"/>
    </source>
</evidence>
<comment type="caution">
    <text evidence="2">The sequence shown here is derived from an EMBL/GenBank/DDBJ whole genome shotgun (WGS) entry which is preliminary data.</text>
</comment>
<keyword evidence="1" id="KW-0472">Membrane</keyword>
<gene>
    <name evidence="2" type="ORF">GCM10010439_72420</name>
</gene>
<keyword evidence="3" id="KW-1185">Reference proteome</keyword>
<dbReference type="EMBL" id="BAAATZ010000037">
    <property type="protein sequence ID" value="GAA2738426.1"/>
    <property type="molecule type" value="Genomic_DNA"/>
</dbReference>
<evidence type="ECO:0008006" key="4">
    <source>
        <dbReference type="Google" id="ProtNLM"/>
    </source>
</evidence>
<keyword evidence="1" id="KW-0812">Transmembrane</keyword>
<accession>A0ABP6HA29</accession>
<reference evidence="3" key="1">
    <citation type="journal article" date="2019" name="Int. J. Syst. Evol. Microbiol.">
        <title>The Global Catalogue of Microorganisms (GCM) 10K type strain sequencing project: providing services to taxonomists for standard genome sequencing and annotation.</title>
        <authorList>
            <consortium name="The Broad Institute Genomics Platform"/>
            <consortium name="The Broad Institute Genome Sequencing Center for Infectious Disease"/>
            <person name="Wu L."/>
            <person name="Ma J."/>
        </authorList>
    </citation>
    <scope>NUCLEOTIDE SEQUENCE [LARGE SCALE GENOMIC DNA]</scope>
    <source>
        <strain evidence="3">JCM 8201</strain>
    </source>
</reference>
<dbReference type="RefSeq" id="WP_344458026.1">
    <property type="nucleotide sequence ID" value="NZ_BAAATZ010000037.1"/>
</dbReference>
<name>A0ABP6HA29_9ACTN</name>